<organism evidence="2 3">
    <name type="scientific">Lentibacillus juripiscarius</name>
    <dbReference type="NCBI Taxonomy" id="257446"/>
    <lineage>
        <taxon>Bacteria</taxon>
        <taxon>Bacillati</taxon>
        <taxon>Bacillota</taxon>
        <taxon>Bacilli</taxon>
        <taxon>Bacillales</taxon>
        <taxon>Bacillaceae</taxon>
        <taxon>Lentibacillus</taxon>
    </lineage>
</organism>
<feature type="transmembrane region" description="Helical" evidence="1">
    <location>
        <begin position="12"/>
        <end position="29"/>
    </location>
</feature>
<dbReference type="EMBL" id="JBHUNA010000007">
    <property type="protein sequence ID" value="MFD2760242.1"/>
    <property type="molecule type" value="Genomic_DNA"/>
</dbReference>
<gene>
    <name evidence="2" type="ORF">ACFSUO_04540</name>
</gene>
<name>A0ABW5V2M4_9BACI</name>
<keyword evidence="1" id="KW-0472">Membrane</keyword>
<dbReference type="RefSeq" id="WP_382391525.1">
    <property type="nucleotide sequence ID" value="NZ_JBHUNA010000007.1"/>
</dbReference>
<reference evidence="3" key="1">
    <citation type="journal article" date="2019" name="Int. J. Syst. Evol. Microbiol.">
        <title>The Global Catalogue of Microorganisms (GCM) 10K type strain sequencing project: providing services to taxonomists for standard genome sequencing and annotation.</title>
        <authorList>
            <consortium name="The Broad Institute Genomics Platform"/>
            <consortium name="The Broad Institute Genome Sequencing Center for Infectious Disease"/>
            <person name="Wu L."/>
            <person name="Ma J."/>
        </authorList>
    </citation>
    <scope>NUCLEOTIDE SEQUENCE [LARGE SCALE GENOMIC DNA]</scope>
    <source>
        <strain evidence="3">TISTR 1535</strain>
    </source>
</reference>
<keyword evidence="1" id="KW-1133">Transmembrane helix</keyword>
<evidence type="ECO:0000313" key="3">
    <source>
        <dbReference type="Proteomes" id="UP001597502"/>
    </source>
</evidence>
<keyword evidence="3" id="KW-1185">Reference proteome</keyword>
<accession>A0ABW5V2M4</accession>
<comment type="caution">
    <text evidence="2">The sequence shown here is derived from an EMBL/GenBank/DDBJ whole genome shotgun (WGS) entry which is preliminary data.</text>
</comment>
<sequence>MWSMLLDRIPDVWVFLNALFVFIIPYTIYKVNQKLHQHGDPPWKKENKG</sequence>
<keyword evidence="1" id="KW-0812">Transmembrane</keyword>
<proteinExistence type="predicted"/>
<protein>
    <submittedName>
        <fullName evidence="2">Uncharacterized protein</fullName>
    </submittedName>
</protein>
<dbReference type="Proteomes" id="UP001597502">
    <property type="component" value="Unassembled WGS sequence"/>
</dbReference>
<evidence type="ECO:0000313" key="2">
    <source>
        <dbReference type="EMBL" id="MFD2760242.1"/>
    </source>
</evidence>
<evidence type="ECO:0000256" key="1">
    <source>
        <dbReference type="SAM" id="Phobius"/>
    </source>
</evidence>